<comment type="caution">
    <text evidence="2">The sequence shown here is derived from an EMBL/GenBank/DDBJ whole genome shotgun (WGS) entry which is preliminary data.</text>
</comment>
<proteinExistence type="predicted"/>
<dbReference type="PANTHER" id="PTHR42924">
    <property type="entry name" value="EXONUCLEASE"/>
    <property type="match status" value="1"/>
</dbReference>
<dbReference type="OrthoDB" id="9804333at2"/>
<evidence type="ECO:0000259" key="1">
    <source>
        <dbReference type="SMART" id="SM00481"/>
    </source>
</evidence>
<dbReference type="InterPro" id="IPR016195">
    <property type="entry name" value="Pol/histidinol_Pase-like"/>
</dbReference>
<accession>A0A401LLC6</accession>
<dbReference type="SMART" id="SM00481">
    <property type="entry name" value="POLIIIAc"/>
    <property type="match status" value="1"/>
</dbReference>
<keyword evidence="3" id="KW-1185">Reference proteome</keyword>
<dbReference type="GO" id="GO:0004534">
    <property type="term" value="F:5'-3' RNA exonuclease activity"/>
    <property type="evidence" value="ECO:0007669"/>
    <property type="project" value="TreeGrafter"/>
</dbReference>
<dbReference type="AlphaFoldDB" id="A0A388SBH5"/>
<dbReference type="SUPFAM" id="SSF89550">
    <property type="entry name" value="PHP domain-like"/>
    <property type="match status" value="1"/>
</dbReference>
<reference evidence="2 3" key="1">
    <citation type="journal article" date="2018" name="Int. J. Syst. Evol. Microbiol.">
        <title>Mesosutterella multiformis gen. nov., sp. nov., a member of the family Sutterellaceae and Sutterella megalosphaeroides sp. nov., isolated from human faeces.</title>
        <authorList>
            <person name="Sakamoto M."/>
            <person name="Ikeyama N."/>
            <person name="Kunihiro T."/>
            <person name="Iino T."/>
            <person name="Yuki M."/>
            <person name="Ohkuma M."/>
        </authorList>
    </citation>
    <scope>NUCLEOTIDE SEQUENCE [LARGE SCALE GENOMIC DNA]</scope>
    <source>
        <strain evidence="2 3">4NBBH2</strain>
    </source>
</reference>
<evidence type="ECO:0000313" key="2">
    <source>
        <dbReference type="EMBL" id="GBO92849.1"/>
    </source>
</evidence>
<accession>A0A388SBH5</accession>
<feature type="domain" description="Polymerase/histidinol phosphatase N-terminal" evidence="1">
    <location>
        <begin position="3"/>
        <end position="68"/>
    </location>
</feature>
<evidence type="ECO:0000313" key="3">
    <source>
        <dbReference type="Proteomes" id="UP000266091"/>
    </source>
</evidence>
<sequence>MKTDLHTHSTASDGTLKPAELVTLADSCGVKLLALTDHDTVDGLPEAKSEAVKHGITFVPGIEVSTLWNERSIHVVGLGIRYEDGKLARVFADVAEKRVNRGKDIGKRLGELGFPDAYEGALRFAAKKGTLSRAHFARWMKMNGYVKTVQEAFDVYLGDGCPAFIKTVWPSLEEGISIILNAGGIPVLAHPGRYKLPEATPLSQLMKEFYEAGGLGIEVCSGSQRSETEAMLADFARQYGFYASLGSDFHTIGGGRPRPGEIHTLPADLDPVWKHLPALAGIL</sequence>
<name>A0A388SBH5_9BURK</name>
<dbReference type="Proteomes" id="UP000266091">
    <property type="component" value="Unassembled WGS sequence"/>
</dbReference>
<protein>
    <submittedName>
        <fullName evidence="2">Phosphatase</fullName>
    </submittedName>
</protein>
<dbReference type="Gene3D" id="1.10.150.650">
    <property type="match status" value="1"/>
</dbReference>
<dbReference type="InterPro" id="IPR004013">
    <property type="entry name" value="PHP_dom"/>
</dbReference>
<dbReference type="EMBL" id="BGZJ01000001">
    <property type="protein sequence ID" value="GBO92849.1"/>
    <property type="molecule type" value="Genomic_DNA"/>
</dbReference>
<dbReference type="RefSeq" id="WP_116269355.1">
    <property type="nucleotide sequence ID" value="NZ_BGZJ01000001.1"/>
</dbReference>
<dbReference type="InterPro" id="IPR052018">
    <property type="entry name" value="PHP_domain"/>
</dbReference>
<dbReference type="InterPro" id="IPR003141">
    <property type="entry name" value="Pol/His_phosphatase_N"/>
</dbReference>
<dbReference type="Pfam" id="PF02811">
    <property type="entry name" value="PHP"/>
    <property type="match status" value="1"/>
</dbReference>
<organism evidence="2 3">
    <name type="scientific">Mesosutterella multiformis</name>
    <dbReference type="NCBI Taxonomy" id="2259133"/>
    <lineage>
        <taxon>Bacteria</taxon>
        <taxon>Pseudomonadati</taxon>
        <taxon>Pseudomonadota</taxon>
        <taxon>Betaproteobacteria</taxon>
        <taxon>Burkholderiales</taxon>
        <taxon>Sutterellaceae</taxon>
        <taxon>Mesosutterella</taxon>
    </lineage>
</organism>
<dbReference type="GO" id="GO:0035312">
    <property type="term" value="F:5'-3' DNA exonuclease activity"/>
    <property type="evidence" value="ECO:0007669"/>
    <property type="project" value="TreeGrafter"/>
</dbReference>
<dbReference type="CDD" id="cd07438">
    <property type="entry name" value="PHP_HisPPase_AMP"/>
    <property type="match status" value="1"/>
</dbReference>
<dbReference type="Gene3D" id="3.20.20.140">
    <property type="entry name" value="Metal-dependent hydrolases"/>
    <property type="match status" value="1"/>
</dbReference>
<gene>
    <name evidence="2" type="ORF">MESMUL_02030</name>
</gene>
<dbReference type="PANTHER" id="PTHR42924:SF3">
    <property type="entry name" value="POLYMERASE_HISTIDINOL PHOSPHATASE N-TERMINAL DOMAIN-CONTAINING PROTEIN"/>
    <property type="match status" value="1"/>
</dbReference>